<dbReference type="InterPro" id="IPR025420">
    <property type="entry name" value="DUF4143"/>
</dbReference>
<organism evidence="3 4">
    <name type="scientific">Lactobacillus kefiranofaciens</name>
    <dbReference type="NCBI Taxonomy" id="267818"/>
    <lineage>
        <taxon>Bacteria</taxon>
        <taxon>Bacillati</taxon>
        <taxon>Bacillota</taxon>
        <taxon>Bacilli</taxon>
        <taxon>Lactobacillales</taxon>
        <taxon>Lactobacillaceae</taxon>
        <taxon>Lactobacillus</taxon>
    </lineage>
</organism>
<dbReference type="PANTHER" id="PTHR33295:SF8">
    <property type="entry name" value="AAA+ ATPASE DOMAIN-CONTAINING PROTEIN"/>
    <property type="match status" value="1"/>
</dbReference>
<dbReference type="PANTHER" id="PTHR33295">
    <property type="entry name" value="ATPASE"/>
    <property type="match status" value="1"/>
</dbReference>
<protein>
    <recommendedName>
        <fullName evidence="5">ATP-binding protein</fullName>
    </recommendedName>
</protein>
<evidence type="ECO:0000259" key="2">
    <source>
        <dbReference type="Pfam" id="PF13635"/>
    </source>
</evidence>
<dbReference type="SUPFAM" id="SSF52540">
    <property type="entry name" value="P-loop containing nucleoside triphosphate hydrolases"/>
    <property type="match status" value="1"/>
</dbReference>
<feature type="domain" description="AAA" evidence="1">
    <location>
        <begin position="36"/>
        <end position="163"/>
    </location>
</feature>
<dbReference type="Pfam" id="PF13635">
    <property type="entry name" value="DUF4143"/>
    <property type="match status" value="1"/>
</dbReference>
<dbReference type="InterPro" id="IPR027417">
    <property type="entry name" value="P-loop_NTPase"/>
</dbReference>
<gene>
    <name evidence="3" type="ORF">SAMN02983011_01601</name>
</gene>
<dbReference type="Pfam" id="PF13173">
    <property type="entry name" value="AAA_14"/>
    <property type="match status" value="1"/>
</dbReference>
<comment type="caution">
    <text evidence="3">The sequence shown here is derived from an EMBL/GenBank/DDBJ whole genome shotgun (WGS) entry which is preliminary data.</text>
</comment>
<dbReference type="InterPro" id="IPR041682">
    <property type="entry name" value="AAA_14"/>
</dbReference>
<dbReference type="Proteomes" id="UP000181860">
    <property type="component" value="Unassembled WGS sequence"/>
</dbReference>
<evidence type="ECO:0000313" key="3">
    <source>
        <dbReference type="EMBL" id="SDA60581.1"/>
    </source>
</evidence>
<sequence length="427" mass="49989">MINTDLIKSVIYLQRRIIKKQKIIPRDYFFEPNDNYVLVGMRRAGKTTIMHKLARDLVEKGADWNQIIYVNFEDERLNEMKLSDLDTIVAAASEMTDKQPYFFFDEIQNIDGWERFARRLADQGERVYITGSNSKMMSSEIISRLGGRYMMKYVTPYNFTEYLTAKNIQHDEEAMLTTQMRAKIVQGCQSYLENGGLPDSLNQIVPRNYLTNIYQNIFLGDIVTRNSVRNVESLRLLISKIAETVMHEVSYSRLATSVKQTQNPISTQIAIKYINYAKEAYLLFDIKNYASKFAERESTPKFYFLDNGILNLFLFQKDPVLLENMVAITLYNKYKEDMYYLHSAKNKIDLDFYLPSVKTAVQVAWELDDFSKEREIAALTTLAQKDKKIDHFEIITWNQEETIEANEIQIQVKPLYKFLLAAEKHNY</sequence>
<evidence type="ECO:0008006" key="5">
    <source>
        <dbReference type="Google" id="ProtNLM"/>
    </source>
</evidence>
<feature type="domain" description="DUF4143" evidence="2">
    <location>
        <begin position="221"/>
        <end position="352"/>
    </location>
</feature>
<name>A0ABY0MCQ5_9LACO</name>
<evidence type="ECO:0000313" key="4">
    <source>
        <dbReference type="Proteomes" id="UP000181860"/>
    </source>
</evidence>
<evidence type="ECO:0000259" key="1">
    <source>
        <dbReference type="Pfam" id="PF13173"/>
    </source>
</evidence>
<dbReference type="EMBL" id="FMXC01000018">
    <property type="protein sequence ID" value="SDA60581.1"/>
    <property type="molecule type" value="Genomic_DNA"/>
</dbReference>
<accession>A0ABY0MCQ5</accession>
<reference evidence="3 4" key="1">
    <citation type="submission" date="2016-10" db="EMBL/GenBank/DDBJ databases">
        <authorList>
            <person name="Varghese N."/>
            <person name="Submissions S."/>
        </authorList>
    </citation>
    <scope>NUCLEOTIDE SEQUENCE [LARGE SCALE GENOMIC DNA]</scope>
    <source>
        <strain evidence="3 4">ATCC 43761</strain>
    </source>
</reference>
<keyword evidence="4" id="KW-1185">Reference proteome</keyword>
<dbReference type="RefSeq" id="WP_081780107.1">
    <property type="nucleotide sequence ID" value="NZ_FMXC01000018.1"/>
</dbReference>
<dbReference type="Gene3D" id="3.40.50.300">
    <property type="entry name" value="P-loop containing nucleotide triphosphate hydrolases"/>
    <property type="match status" value="1"/>
</dbReference>
<proteinExistence type="predicted"/>